<evidence type="ECO:0000313" key="4">
    <source>
        <dbReference type="Proteomes" id="UP001479436"/>
    </source>
</evidence>
<dbReference type="PANTHER" id="PTHR12052:SF4">
    <property type="entry name" value="THIOREDOXIN-LIKE PROTEIN 4B"/>
    <property type="match status" value="1"/>
</dbReference>
<protein>
    <recommendedName>
        <fullName evidence="2">Spliceosomal protein DIB1</fullName>
    </recommendedName>
</protein>
<dbReference type="InterPro" id="IPR004123">
    <property type="entry name" value="Dim1"/>
</dbReference>
<dbReference type="SMART" id="SM01410">
    <property type="entry name" value="DIM1"/>
    <property type="match status" value="1"/>
</dbReference>
<name>A0ABR2WLT4_9FUNG</name>
<keyword evidence="4" id="KW-1185">Reference proteome</keyword>
<dbReference type="Proteomes" id="UP001479436">
    <property type="component" value="Unassembled WGS sequence"/>
</dbReference>
<dbReference type="InterPro" id="IPR036249">
    <property type="entry name" value="Thioredoxin-like_sf"/>
</dbReference>
<dbReference type="EMBL" id="JASJQH010000964">
    <property type="protein sequence ID" value="KAK9762431.1"/>
    <property type="molecule type" value="Genomic_DNA"/>
</dbReference>
<comment type="subcellular location">
    <subcellularLocation>
        <location evidence="2">Nucleus</location>
    </subcellularLocation>
</comment>
<dbReference type="Gene3D" id="3.40.30.10">
    <property type="entry name" value="Glutaredoxin"/>
    <property type="match status" value="1"/>
</dbReference>
<accession>A0ABR2WLT4</accession>
<dbReference type="Pfam" id="PF02966">
    <property type="entry name" value="DIM1"/>
    <property type="match status" value="1"/>
</dbReference>
<evidence type="ECO:0000256" key="2">
    <source>
        <dbReference type="PIRNR" id="PIRNR017199"/>
    </source>
</evidence>
<dbReference type="SUPFAM" id="SSF52833">
    <property type="entry name" value="Thioredoxin-like"/>
    <property type="match status" value="1"/>
</dbReference>
<keyword evidence="2" id="KW-0508">mRNA splicing</keyword>
<dbReference type="PIRSF" id="PIRSF017199">
    <property type="entry name" value="mRNA_splic_U5"/>
    <property type="match status" value="1"/>
</dbReference>
<evidence type="ECO:0000256" key="1">
    <source>
        <dbReference type="ARBA" id="ARBA00008241"/>
    </source>
</evidence>
<comment type="similarity">
    <text evidence="1 2">Belongs to the DIM1 family.</text>
</comment>
<comment type="caution">
    <text evidence="3">The sequence shown here is derived from an EMBL/GenBank/DDBJ whole genome shotgun (WGS) entry which is preliminary data.</text>
</comment>
<reference evidence="3 4" key="1">
    <citation type="submission" date="2023-04" db="EMBL/GenBank/DDBJ databases">
        <title>Genome of Basidiobolus ranarum AG-B5.</title>
        <authorList>
            <person name="Stajich J.E."/>
            <person name="Carter-House D."/>
            <person name="Gryganskyi A."/>
        </authorList>
    </citation>
    <scope>NUCLEOTIDE SEQUENCE [LARGE SCALE GENOMIC DNA]</scope>
    <source>
        <strain evidence="3 4">AG-B5</strain>
    </source>
</reference>
<organism evidence="3 4">
    <name type="scientific">Basidiobolus ranarum</name>
    <dbReference type="NCBI Taxonomy" id="34480"/>
    <lineage>
        <taxon>Eukaryota</taxon>
        <taxon>Fungi</taxon>
        <taxon>Fungi incertae sedis</taxon>
        <taxon>Zoopagomycota</taxon>
        <taxon>Entomophthoromycotina</taxon>
        <taxon>Basidiobolomycetes</taxon>
        <taxon>Basidiobolales</taxon>
        <taxon>Basidiobolaceae</taxon>
        <taxon>Basidiobolus</taxon>
    </lineage>
</organism>
<proteinExistence type="inferred from homology"/>
<keyword evidence="2" id="KW-0539">Nucleus</keyword>
<dbReference type="PANTHER" id="PTHR12052">
    <property type="entry name" value="THIOREDOXIN-LIKE PROTEN 4A, 4B"/>
    <property type="match status" value="1"/>
</dbReference>
<evidence type="ECO:0000313" key="3">
    <source>
        <dbReference type="EMBL" id="KAK9762431.1"/>
    </source>
</evidence>
<keyword evidence="2" id="KW-0507">mRNA processing</keyword>
<comment type="function">
    <text evidence="2">Essential role in pre-mRNA splicing. Also essential for entry into mitosis (G2/M progression) as well as for chromosome segregation during mitosis.</text>
</comment>
<sequence>MSYLLTNLCQKREIDSVIRETEDLVVVLRFGRATDTVCLQLDHLLSKAEPELANMSRIYTVEVDLVPEYVKYFDISLIPSTIFFFNAQHMKVDYGTPDNTKFIGAFETKQDFIDLVEVVYRGAMRGKRIVDCPIEKSRIPQYDLIYKDI</sequence>
<gene>
    <name evidence="3" type="primary">TXNL4B</name>
    <name evidence="3" type="ORF">K7432_011837</name>
</gene>